<dbReference type="PRINTS" id="PR00032">
    <property type="entry name" value="HTHARAC"/>
</dbReference>
<comment type="caution">
    <text evidence="7">The sequence shown here is derived from an EMBL/GenBank/DDBJ whole genome shotgun (WGS) entry which is preliminary data.</text>
</comment>
<dbReference type="InterPro" id="IPR009057">
    <property type="entry name" value="Homeodomain-like_sf"/>
</dbReference>
<keyword evidence="4" id="KW-0010">Activator</keyword>
<accession>A0A923HDI6</accession>
<protein>
    <submittedName>
        <fullName evidence="7">Helix-turn-helix transcriptional regulator</fullName>
    </submittedName>
</protein>
<reference evidence="7" key="1">
    <citation type="submission" date="2020-08" db="EMBL/GenBank/DDBJ databases">
        <title>Novel species isolated from subtropical streams in China.</title>
        <authorList>
            <person name="Lu H."/>
        </authorList>
    </citation>
    <scope>NUCLEOTIDE SEQUENCE</scope>
    <source>
        <strain evidence="7">KACC 12607</strain>
    </source>
</reference>
<dbReference type="InterPro" id="IPR018060">
    <property type="entry name" value="HTH_AraC"/>
</dbReference>
<gene>
    <name evidence="7" type="ORF">H8K32_10685</name>
</gene>
<evidence type="ECO:0000313" key="8">
    <source>
        <dbReference type="Proteomes" id="UP000634011"/>
    </source>
</evidence>
<dbReference type="SUPFAM" id="SSF51182">
    <property type="entry name" value="RmlC-like cupins"/>
    <property type="match status" value="1"/>
</dbReference>
<dbReference type="GO" id="GO:0003700">
    <property type="term" value="F:DNA-binding transcription factor activity"/>
    <property type="evidence" value="ECO:0007669"/>
    <property type="project" value="InterPro"/>
</dbReference>
<organism evidence="7 8">
    <name type="scientific">Undibacterium jejuense</name>
    <dbReference type="NCBI Taxonomy" id="1344949"/>
    <lineage>
        <taxon>Bacteria</taxon>
        <taxon>Pseudomonadati</taxon>
        <taxon>Pseudomonadota</taxon>
        <taxon>Betaproteobacteria</taxon>
        <taxon>Burkholderiales</taxon>
        <taxon>Oxalobacteraceae</taxon>
        <taxon>Undibacterium</taxon>
    </lineage>
</organism>
<name>A0A923HDI6_9BURK</name>
<dbReference type="RefSeq" id="WP_186912493.1">
    <property type="nucleotide sequence ID" value="NZ_JACOFV010000009.1"/>
</dbReference>
<dbReference type="PANTHER" id="PTHR11019:SF159">
    <property type="entry name" value="TRANSCRIPTIONAL REGULATOR-RELATED"/>
    <property type="match status" value="1"/>
</dbReference>
<evidence type="ECO:0000256" key="4">
    <source>
        <dbReference type="ARBA" id="ARBA00023159"/>
    </source>
</evidence>
<proteinExistence type="predicted"/>
<dbReference type="InterPro" id="IPR020449">
    <property type="entry name" value="Tscrpt_reg_AraC-type_HTH"/>
</dbReference>
<evidence type="ECO:0000313" key="7">
    <source>
        <dbReference type="EMBL" id="MBC3862567.1"/>
    </source>
</evidence>
<dbReference type="InterPro" id="IPR018062">
    <property type="entry name" value="HTH_AraC-typ_CS"/>
</dbReference>
<dbReference type="AlphaFoldDB" id="A0A923HDI6"/>
<dbReference type="Proteomes" id="UP000634011">
    <property type="component" value="Unassembled WGS sequence"/>
</dbReference>
<keyword evidence="2" id="KW-0805">Transcription regulation</keyword>
<evidence type="ECO:0000256" key="2">
    <source>
        <dbReference type="ARBA" id="ARBA00023015"/>
    </source>
</evidence>
<dbReference type="CDD" id="cd06124">
    <property type="entry name" value="cupin_NimR-like_N"/>
    <property type="match status" value="1"/>
</dbReference>
<keyword evidence="3" id="KW-0238">DNA-binding</keyword>
<dbReference type="SMART" id="SM00342">
    <property type="entry name" value="HTH_ARAC"/>
    <property type="match status" value="1"/>
</dbReference>
<dbReference type="PROSITE" id="PS01124">
    <property type="entry name" value="HTH_ARAC_FAMILY_2"/>
    <property type="match status" value="1"/>
</dbReference>
<keyword evidence="1" id="KW-0678">Repressor</keyword>
<dbReference type="InterPro" id="IPR003313">
    <property type="entry name" value="AraC-bd"/>
</dbReference>
<evidence type="ECO:0000256" key="1">
    <source>
        <dbReference type="ARBA" id="ARBA00022491"/>
    </source>
</evidence>
<dbReference type="InterPro" id="IPR011051">
    <property type="entry name" value="RmlC_Cupin_sf"/>
</dbReference>
<dbReference type="Gene3D" id="1.10.10.60">
    <property type="entry name" value="Homeodomain-like"/>
    <property type="match status" value="1"/>
</dbReference>
<dbReference type="EMBL" id="JACOFV010000009">
    <property type="protein sequence ID" value="MBC3862567.1"/>
    <property type="molecule type" value="Genomic_DNA"/>
</dbReference>
<dbReference type="GO" id="GO:0043565">
    <property type="term" value="F:sequence-specific DNA binding"/>
    <property type="evidence" value="ECO:0007669"/>
    <property type="project" value="InterPro"/>
</dbReference>
<dbReference type="FunFam" id="1.10.10.60:FF:000132">
    <property type="entry name" value="AraC family transcriptional regulator"/>
    <property type="match status" value="1"/>
</dbReference>
<dbReference type="Pfam" id="PF02311">
    <property type="entry name" value="AraC_binding"/>
    <property type="match status" value="1"/>
</dbReference>
<keyword evidence="5" id="KW-0804">Transcription</keyword>
<dbReference type="Pfam" id="PF12833">
    <property type="entry name" value="HTH_18"/>
    <property type="match status" value="1"/>
</dbReference>
<sequence length="264" mass="29395">MHNQTDFSELETGPALIAIWSNAQADSQFQLGTLEYQSHSHLRGQIFCIESGLVQVRTKQGSWLMPPHRAGWIPPGHAHSVSVTGVMSGWTVLVTPLASAGFPANPCVIGVNDLMLALVRRAASWNNQIILDPEQDRLIGVLIDEIQRAPQQNLHLPMPIDRRVLRVATEILSNPSDQRSLEQWAVWGNMSARTLSRLMRAETSLSFSQWRQQARLFSALELLASREKIADIAEALGYATPSNFIAMFRKNFGVSPGHYFSQIS</sequence>
<feature type="domain" description="HTH araC/xylS-type" evidence="6">
    <location>
        <begin position="162"/>
        <end position="262"/>
    </location>
</feature>
<evidence type="ECO:0000256" key="5">
    <source>
        <dbReference type="ARBA" id="ARBA00023163"/>
    </source>
</evidence>
<dbReference type="SUPFAM" id="SSF46689">
    <property type="entry name" value="Homeodomain-like"/>
    <property type="match status" value="1"/>
</dbReference>
<evidence type="ECO:0000259" key="6">
    <source>
        <dbReference type="PROSITE" id="PS01124"/>
    </source>
</evidence>
<dbReference type="PANTHER" id="PTHR11019">
    <property type="entry name" value="HTH-TYPE TRANSCRIPTIONAL REGULATOR NIMR"/>
    <property type="match status" value="1"/>
</dbReference>
<keyword evidence="8" id="KW-1185">Reference proteome</keyword>
<dbReference type="PROSITE" id="PS00041">
    <property type="entry name" value="HTH_ARAC_FAMILY_1"/>
    <property type="match status" value="1"/>
</dbReference>
<evidence type="ECO:0000256" key="3">
    <source>
        <dbReference type="ARBA" id="ARBA00023125"/>
    </source>
</evidence>